<organism evidence="6 7">
    <name type="scientific">Sporolactobacillus nakayamae</name>
    <dbReference type="NCBI Taxonomy" id="269670"/>
    <lineage>
        <taxon>Bacteria</taxon>
        <taxon>Bacillati</taxon>
        <taxon>Bacillota</taxon>
        <taxon>Bacilli</taxon>
        <taxon>Bacillales</taxon>
        <taxon>Sporolactobacillaceae</taxon>
        <taxon>Sporolactobacillus</taxon>
    </lineage>
</organism>
<dbReference type="GO" id="GO:0000160">
    <property type="term" value="P:phosphorelay signal transduction system"/>
    <property type="evidence" value="ECO:0007669"/>
    <property type="project" value="UniProtKB-KW"/>
</dbReference>
<keyword evidence="1" id="KW-0808">Transferase</keyword>
<dbReference type="Gene3D" id="2.30.42.10">
    <property type="match status" value="1"/>
</dbReference>
<evidence type="ECO:0000256" key="3">
    <source>
        <dbReference type="ARBA" id="ARBA00023012"/>
    </source>
</evidence>
<keyword evidence="2 6" id="KW-0418">Kinase</keyword>
<feature type="transmembrane region" description="Helical" evidence="4">
    <location>
        <begin position="347"/>
        <end position="368"/>
    </location>
</feature>
<feature type="transmembrane region" description="Helical" evidence="4">
    <location>
        <begin position="283"/>
        <end position="302"/>
    </location>
</feature>
<feature type="transmembrane region" description="Helical" evidence="4">
    <location>
        <begin position="158"/>
        <end position="174"/>
    </location>
</feature>
<accession>A0A1I2UID5</accession>
<dbReference type="PANTHER" id="PTHR24421">
    <property type="entry name" value="NITRATE/NITRITE SENSOR PROTEIN NARX-RELATED"/>
    <property type="match status" value="1"/>
</dbReference>
<evidence type="ECO:0000313" key="7">
    <source>
        <dbReference type="Proteomes" id="UP000198752"/>
    </source>
</evidence>
<dbReference type="CDD" id="cd16917">
    <property type="entry name" value="HATPase_UhpB-NarQ-NarX-like"/>
    <property type="match status" value="1"/>
</dbReference>
<proteinExistence type="predicted"/>
<feature type="transmembrane region" description="Helical" evidence="4">
    <location>
        <begin position="380"/>
        <end position="397"/>
    </location>
</feature>
<dbReference type="PANTHER" id="PTHR24421:SF60">
    <property type="entry name" value="SENSOR HISTIDINE KINASE COMP"/>
    <property type="match status" value="1"/>
</dbReference>
<feature type="transmembrane region" description="Helical" evidence="4">
    <location>
        <begin position="212"/>
        <end position="232"/>
    </location>
</feature>
<dbReference type="SUPFAM" id="SSF50156">
    <property type="entry name" value="PDZ domain-like"/>
    <property type="match status" value="1"/>
</dbReference>
<dbReference type="AlphaFoldDB" id="A0A1I2UID5"/>
<gene>
    <name evidence="6" type="ORF">SAMN02982927_02704</name>
</gene>
<feature type="transmembrane region" description="Helical" evidence="4">
    <location>
        <begin position="252"/>
        <end position="271"/>
    </location>
</feature>
<protein>
    <submittedName>
        <fullName evidence="6">Two-component system, NarL family, sensor histidine kinase ComP</fullName>
    </submittedName>
</protein>
<dbReference type="GO" id="GO:0016301">
    <property type="term" value="F:kinase activity"/>
    <property type="evidence" value="ECO:0007669"/>
    <property type="project" value="UniProtKB-KW"/>
</dbReference>
<name>A0A1I2UID5_9BACL</name>
<evidence type="ECO:0000256" key="2">
    <source>
        <dbReference type="ARBA" id="ARBA00022777"/>
    </source>
</evidence>
<evidence type="ECO:0000256" key="1">
    <source>
        <dbReference type="ARBA" id="ARBA00022679"/>
    </source>
</evidence>
<evidence type="ECO:0000259" key="5">
    <source>
        <dbReference type="Pfam" id="PF02518"/>
    </source>
</evidence>
<feature type="transmembrane region" description="Helical" evidence="4">
    <location>
        <begin position="21"/>
        <end position="42"/>
    </location>
</feature>
<dbReference type="SUPFAM" id="SSF55874">
    <property type="entry name" value="ATPase domain of HSP90 chaperone/DNA topoisomerase II/histidine kinase"/>
    <property type="match status" value="1"/>
</dbReference>
<dbReference type="InterPro" id="IPR050482">
    <property type="entry name" value="Sensor_HK_TwoCompSys"/>
</dbReference>
<feature type="transmembrane region" description="Helical" evidence="4">
    <location>
        <begin position="322"/>
        <end position="340"/>
    </location>
</feature>
<dbReference type="InterPro" id="IPR036890">
    <property type="entry name" value="HATPase_C_sf"/>
</dbReference>
<evidence type="ECO:0000313" key="6">
    <source>
        <dbReference type="EMBL" id="SFG76810.1"/>
    </source>
</evidence>
<dbReference type="EMBL" id="FOOY01000021">
    <property type="protein sequence ID" value="SFG76810.1"/>
    <property type="molecule type" value="Genomic_DNA"/>
</dbReference>
<dbReference type="InterPro" id="IPR036034">
    <property type="entry name" value="PDZ_sf"/>
</dbReference>
<feature type="domain" description="Histidine kinase/HSP90-like ATPase" evidence="5">
    <location>
        <begin position="685"/>
        <end position="777"/>
    </location>
</feature>
<dbReference type="InterPro" id="IPR003594">
    <property type="entry name" value="HATPase_dom"/>
</dbReference>
<feature type="transmembrane region" description="Helical" evidence="4">
    <location>
        <begin position="128"/>
        <end position="151"/>
    </location>
</feature>
<feature type="transmembrane region" description="Helical" evidence="4">
    <location>
        <begin position="186"/>
        <end position="205"/>
    </location>
</feature>
<keyword evidence="3" id="KW-0902">Two-component regulatory system</keyword>
<keyword evidence="4" id="KW-0472">Membrane</keyword>
<dbReference type="Gene3D" id="3.30.565.10">
    <property type="entry name" value="Histidine kinase-like ATPase, C-terminal domain"/>
    <property type="match status" value="1"/>
</dbReference>
<dbReference type="STRING" id="269670.SAMN02982927_02704"/>
<sequence>MIGRGLDRMSKEKRNRWARSIIFWIALVYSLTLAIHFMTVILDRPYVGIYTVNDGKQVKVSSVAPYSWAETAGVRPGDVLISIDGKLSADNRNIANFNMVGQAKHLSLARGSNVFFLSINNDASQWALLFYLIIPLAFFLTCFVAVLFLYVRKESSPVVHVLIALLITVSPVLFEMSANARHDSWSLRLTSVAIVFTLVFLIHFLRAYFSACGFFLVSNWLLGCLYLCGSLIVLNSCLFTSREVNAYYLQELVFSVFIFVLLCIQLIRLYYRIRASEYGRIIHLLMAGFFVALFPFIALYAVPNMFIGTSLVPVEWTTPWMTMLPITLCYIVLSSALIDMSFYIGRLGYYCALSFSITLLILFGFLGLVQGHVPESPTDIARIGSLCFIIGLIVLYTKEYADYRLRAYLHPKRSSGQDTLNRFLQKSKTEYTLRHVDLMLRRAVLSELPIQETALFLAGQDGRMREVNSRSSGTLENIAVIVDGEINLKKSDLGFSAVLKEGKEEKVVFVGRWMKPGRNLNLDESMWLETLCNYARVIVDNLYKMEGLMQEFHNLENDRKKIPPTMNRWLFSISEQERAHLSRDMHYTNIQDQLAIAREMDAAARKVTDPESAQQLSYIRERILDNAEGMRKMIREWYPADIFRGKLESSLNALVQRVNLSANFLLETCYSGVPQGLSQECALCIYRSFQELLSNAIKHSNAAHVQLTLIFESGHCLLSYYDDGRGLGEHSIDPFFSTTGLPGLISRIEGLGGKILFSAEKADRTAGGFSAQIKLPIKDTY</sequence>
<keyword evidence="4" id="KW-0812">Transmembrane</keyword>
<dbReference type="Pfam" id="PF02518">
    <property type="entry name" value="HATPase_c"/>
    <property type="match status" value="1"/>
</dbReference>
<evidence type="ECO:0000256" key="4">
    <source>
        <dbReference type="SAM" id="Phobius"/>
    </source>
</evidence>
<reference evidence="7" key="1">
    <citation type="submission" date="2016-10" db="EMBL/GenBank/DDBJ databases">
        <authorList>
            <person name="Varghese N."/>
            <person name="Submissions S."/>
        </authorList>
    </citation>
    <scope>NUCLEOTIDE SEQUENCE [LARGE SCALE GENOMIC DNA]</scope>
    <source>
        <strain evidence="7">ATCC 700379</strain>
    </source>
</reference>
<dbReference type="Proteomes" id="UP000198752">
    <property type="component" value="Unassembled WGS sequence"/>
</dbReference>
<keyword evidence="4" id="KW-1133">Transmembrane helix</keyword>
<keyword evidence="7" id="KW-1185">Reference proteome</keyword>